<dbReference type="GO" id="GO:0071949">
    <property type="term" value="F:FAD binding"/>
    <property type="evidence" value="ECO:0007669"/>
    <property type="project" value="InterPro"/>
</dbReference>
<dbReference type="FunFam" id="3.30.465.10:FF:000014">
    <property type="entry name" value="D-lactate dehydrogenase (Cytochrome), putative"/>
    <property type="match status" value="1"/>
</dbReference>
<dbReference type="GO" id="GO:0008720">
    <property type="term" value="F:D-lactate dehydrogenase (NAD+) activity"/>
    <property type="evidence" value="ECO:0007669"/>
    <property type="project" value="TreeGrafter"/>
</dbReference>
<dbReference type="Gene3D" id="3.30.70.2740">
    <property type="match status" value="1"/>
</dbReference>
<dbReference type="SUPFAM" id="SSF56176">
    <property type="entry name" value="FAD-binding/transporter-associated domain-like"/>
    <property type="match status" value="1"/>
</dbReference>
<comment type="cofactor">
    <cofactor evidence="1">
        <name>FAD</name>
        <dbReference type="ChEBI" id="CHEBI:57692"/>
    </cofactor>
</comment>
<dbReference type="EC" id="1.1.2.4" evidence="18"/>
<dbReference type="GO" id="GO:1903457">
    <property type="term" value="P:lactate catabolic process"/>
    <property type="evidence" value="ECO:0007669"/>
    <property type="project" value="TreeGrafter"/>
</dbReference>
<name>A0A0L1IYA1_ASPN3</name>
<dbReference type="STRING" id="1509407.A0A0L1IYA1"/>
<dbReference type="Pfam" id="PF02913">
    <property type="entry name" value="FAD-oxidase_C"/>
    <property type="match status" value="1"/>
</dbReference>
<dbReference type="Gene3D" id="3.30.465.10">
    <property type="match status" value="1"/>
</dbReference>
<evidence type="ECO:0000259" key="25">
    <source>
        <dbReference type="PROSITE" id="PS51387"/>
    </source>
</evidence>
<reference evidence="26 27" key="1">
    <citation type="submission" date="2014-06" db="EMBL/GenBank/DDBJ databases">
        <title>The Genome of the Aflatoxigenic Filamentous Fungus Aspergillus nomius.</title>
        <authorList>
            <person name="Moore M.G."/>
            <person name="Shannon B.M."/>
            <person name="Brian M.M."/>
        </authorList>
    </citation>
    <scope>NUCLEOTIDE SEQUENCE [LARGE SCALE GENOMIC DNA]</scope>
    <source>
        <strain evidence="26 27">NRRL 13137</strain>
    </source>
</reference>
<dbReference type="GO" id="GO:0050661">
    <property type="term" value="F:NADP binding"/>
    <property type="evidence" value="ECO:0007669"/>
    <property type="project" value="InterPro"/>
</dbReference>
<keyword evidence="13" id="KW-0521">NADP</keyword>
<dbReference type="FunFam" id="3.40.50.720:FF:000200">
    <property type="entry name" value="Aspartate-semialdehyde dehydrogenase"/>
    <property type="match status" value="1"/>
</dbReference>
<evidence type="ECO:0000313" key="27">
    <source>
        <dbReference type="Proteomes" id="UP000037505"/>
    </source>
</evidence>
<proteinExistence type="inferred from homology"/>
<dbReference type="InterPro" id="IPR036318">
    <property type="entry name" value="FAD-bd_PCMH-like_sf"/>
</dbReference>
<dbReference type="FunFam" id="1.10.45.10:FF:000001">
    <property type="entry name" value="D-lactate dehydrogenase mitochondrial"/>
    <property type="match status" value="1"/>
</dbReference>
<dbReference type="InterPro" id="IPR005676">
    <property type="entry name" value="Asp_semi-ald_DH_pep-lack"/>
</dbReference>
<evidence type="ECO:0000256" key="20">
    <source>
        <dbReference type="ARBA" id="ARBA00049864"/>
    </source>
</evidence>
<evidence type="ECO:0000256" key="13">
    <source>
        <dbReference type="ARBA" id="ARBA00022857"/>
    </source>
</evidence>
<dbReference type="FunFam" id="3.30.70.2740:FF:000001">
    <property type="entry name" value="D-lactate dehydrogenase mitochondrial"/>
    <property type="match status" value="1"/>
</dbReference>
<keyword evidence="16" id="KW-0496">Mitochondrion</keyword>
<keyword evidence="15" id="KW-0560">Oxidoreductase</keyword>
<evidence type="ECO:0000256" key="19">
    <source>
        <dbReference type="ARBA" id="ARBA00044762"/>
    </source>
</evidence>
<evidence type="ECO:0000256" key="22">
    <source>
        <dbReference type="ARBA" id="ARBA00050041"/>
    </source>
</evidence>
<gene>
    <name evidence="26" type="ORF">ANOM_006919</name>
</gene>
<keyword evidence="17" id="KW-0486">Methionine biosynthesis</keyword>
<dbReference type="SUPFAM" id="SSF55347">
    <property type="entry name" value="Glyceraldehyde-3-phosphate dehydrogenase-like, C-terminal domain"/>
    <property type="match status" value="1"/>
</dbReference>
<dbReference type="GO" id="GO:0051287">
    <property type="term" value="F:NAD binding"/>
    <property type="evidence" value="ECO:0007669"/>
    <property type="project" value="InterPro"/>
</dbReference>
<dbReference type="GeneID" id="26808723"/>
<dbReference type="Proteomes" id="UP000037505">
    <property type="component" value="Unassembled WGS sequence"/>
</dbReference>
<dbReference type="EMBL" id="JNOM01000206">
    <property type="protein sequence ID" value="KNG84467.1"/>
    <property type="molecule type" value="Genomic_DNA"/>
</dbReference>
<comment type="similarity">
    <text evidence="6">Belongs to the FAD-binding oxidoreductase/transferase type 4 family.</text>
</comment>
<dbReference type="GO" id="GO:0004458">
    <property type="term" value="F:D-lactate dehydrogenase (cytochrome) activity"/>
    <property type="evidence" value="ECO:0007669"/>
    <property type="project" value="UniProtKB-EC"/>
</dbReference>
<protein>
    <recommendedName>
        <fullName evidence="22">Aspartate-semialdehyde dehydrogenase</fullName>
        <ecNumber evidence="18">1.1.2.4</ecNumber>
        <ecNumber evidence="8">1.2.1.11</ecNumber>
    </recommendedName>
</protein>
<dbReference type="SUPFAM" id="SSF55103">
    <property type="entry name" value="FAD-linked oxidases, C-terminal domain"/>
    <property type="match status" value="1"/>
</dbReference>
<dbReference type="GO" id="GO:0005829">
    <property type="term" value="C:cytosol"/>
    <property type="evidence" value="ECO:0007669"/>
    <property type="project" value="UniProtKB-SubCell"/>
</dbReference>
<dbReference type="Gene3D" id="3.40.50.720">
    <property type="entry name" value="NAD(P)-binding Rossmann-like Domain"/>
    <property type="match status" value="1"/>
</dbReference>
<sequence length="927" mass="101261">MRALSRLPRGFPANTHVLHRRPTLPQPVVCQRSRVARLNSSSSSGNDREKRGDDAKPEPPTDSSNPWTASRTLLVSALAAGLSYAYATLNNKPQPESLKQPQYGSTEDLKKVGAFTDLLFDAIVELRAKLGDEAISTDEDDLQVHGFSEWSSVNADRFPVAIAYPKSTEDVAEIAKICHKYKMPMIPYSGGSSLEANFSAVHGGLTIDFGSMNKILELHEDDMDVVVQPSIQWMELNEKIKDSGLFFPVDPGPSAMIGGMIGTNCSGTNAVRYGTMKDWVINLTVVLADGRIVKTRRRPRKTSAGYNLTGMFVGSEGTLGIVTEATLKLTPIPEETRVGVVTFPTMRDAASTAMLLIRKGIPVQCMEILDDVQMDVINRAGGTGRSWKTLPSLFFKFSGTSAGVLDSVNLTRDLAKKNHAESFEFARDEREAHDLWSARKQSLWSMLALKEEGSQVWSTDVSVPISRLPDIIETTKKELDDLGIFASVLGHIGDGNFHTCILYNRKDPKEVERVEKFVYDMVDRALEMEGSCTGEHGIGLGKKKSLQKELGPETIDVMRSFKVALDPHWLLNPGVLGATGSVGQRFILLLADHPFLELHAIGASERSAGKAYKDAVRWKQTAAMSEKLSNLVLRDCKASQFADCDLVFSGLNSDIAGEVEMEFIKAEIPVFSNAKNYRKHPLVPLVVPTVNPHHFDLIPHQRKEFGLKKGFLVCNSNCAVIGIVIPFAALQAKFGPVEEVEVFTEQALSGAGYPGVPSMDILDNVIPFISGEEDKLENEAQKILGSVNADATAFEEQAGLRVGATCTRVHVSDGHMAFVSLRFKNRPAPSAEQVVQALREYQSEAQKLGAPSAPTEAIRVFDEADRPQPRLDRDICGGYTVSVGRVREGAQGGYFDLRFAALSHNTVIGAAGSSIINAEIAVLKGYI</sequence>
<evidence type="ECO:0000256" key="8">
    <source>
        <dbReference type="ARBA" id="ARBA00013120"/>
    </source>
</evidence>
<dbReference type="Gene3D" id="3.30.360.10">
    <property type="entry name" value="Dihydrodipicolinate Reductase, domain 2"/>
    <property type="match status" value="1"/>
</dbReference>
<comment type="pathway">
    <text evidence="4">Amino-acid biosynthesis; L-methionine biosynthesis via de novo pathway; L-homoserine from L-aspartate: step 2/3.</text>
</comment>
<dbReference type="SMART" id="SM00859">
    <property type="entry name" value="Semialdhyde_dh"/>
    <property type="match status" value="1"/>
</dbReference>
<dbReference type="AlphaFoldDB" id="A0A0L1IYA1"/>
<dbReference type="RefSeq" id="XP_015405390.1">
    <property type="nucleotide sequence ID" value="XM_015552175.1"/>
</dbReference>
<dbReference type="CDD" id="cd02315">
    <property type="entry name" value="ScASADH_like_N"/>
    <property type="match status" value="1"/>
</dbReference>
<dbReference type="InterPro" id="IPR036291">
    <property type="entry name" value="NAD(P)-bd_dom_sf"/>
</dbReference>
<keyword evidence="11" id="KW-0791">Threonine biosynthesis</keyword>
<dbReference type="Pfam" id="PF02774">
    <property type="entry name" value="Semialdhyde_dhC"/>
    <property type="match status" value="1"/>
</dbReference>
<dbReference type="EC" id="1.2.1.11" evidence="8"/>
<comment type="function">
    <text evidence="21">Catalyzes the NADPH-dependent formation of L-aspartate 4-semialdehyde (L-ASA) by the reductive dephosphorylation of 4-phospho-L-aspartate. Mediates the second step in the biosynthesis of amino acids that derive from aspartate (the aspartate family of amino acids), including methioinine and threonine, the latter of which is a precursor to isoleucine.</text>
</comment>
<evidence type="ECO:0000256" key="3">
    <source>
        <dbReference type="ARBA" id="ARBA00004514"/>
    </source>
</evidence>
<evidence type="ECO:0000256" key="9">
    <source>
        <dbReference type="ARBA" id="ARBA00022605"/>
    </source>
</evidence>
<keyword evidence="27" id="KW-1185">Reference proteome</keyword>
<dbReference type="PANTHER" id="PTHR11748">
    <property type="entry name" value="D-LACTATE DEHYDROGENASE"/>
    <property type="match status" value="1"/>
</dbReference>
<evidence type="ECO:0000256" key="16">
    <source>
        <dbReference type="ARBA" id="ARBA00023128"/>
    </source>
</evidence>
<dbReference type="NCBIfam" id="NF006416">
    <property type="entry name" value="PRK08664.1"/>
    <property type="match status" value="1"/>
</dbReference>
<dbReference type="GO" id="GO:0009088">
    <property type="term" value="P:threonine biosynthetic process"/>
    <property type="evidence" value="ECO:0007669"/>
    <property type="project" value="UniProtKB-KW"/>
</dbReference>
<evidence type="ECO:0000256" key="21">
    <source>
        <dbReference type="ARBA" id="ARBA00049950"/>
    </source>
</evidence>
<dbReference type="PROSITE" id="PS51387">
    <property type="entry name" value="FAD_PCMH"/>
    <property type="match status" value="1"/>
</dbReference>
<dbReference type="InterPro" id="IPR000534">
    <property type="entry name" value="Semialdehyde_DH_NAD-bd"/>
</dbReference>
<evidence type="ECO:0000256" key="17">
    <source>
        <dbReference type="ARBA" id="ARBA00023167"/>
    </source>
</evidence>
<comment type="catalytic activity">
    <reaction evidence="23">
        <text>(R)-lactate + 2 Fe(III)-[cytochrome c] = 2 Fe(II)-[cytochrome c] + pyruvate + 2 H(+)</text>
        <dbReference type="Rhea" id="RHEA:13521"/>
        <dbReference type="Rhea" id="RHEA-COMP:10350"/>
        <dbReference type="Rhea" id="RHEA-COMP:14399"/>
        <dbReference type="ChEBI" id="CHEBI:15361"/>
        <dbReference type="ChEBI" id="CHEBI:15378"/>
        <dbReference type="ChEBI" id="CHEBI:16004"/>
        <dbReference type="ChEBI" id="CHEBI:29033"/>
        <dbReference type="ChEBI" id="CHEBI:29034"/>
        <dbReference type="EC" id="1.1.2.4"/>
    </reaction>
</comment>
<feature type="compositionally biased region" description="Basic and acidic residues" evidence="24">
    <location>
        <begin position="46"/>
        <end position="59"/>
    </location>
</feature>
<evidence type="ECO:0000256" key="7">
    <source>
        <dbReference type="ARBA" id="ARBA00010584"/>
    </source>
</evidence>
<dbReference type="InterPro" id="IPR006094">
    <property type="entry name" value="Oxid_FAD_bind_N"/>
</dbReference>
<dbReference type="SUPFAM" id="SSF51735">
    <property type="entry name" value="NAD(P)-binding Rossmann-fold domains"/>
    <property type="match status" value="1"/>
</dbReference>
<dbReference type="NCBIfam" id="TIGR00978">
    <property type="entry name" value="asd_EA"/>
    <property type="match status" value="1"/>
</dbReference>
<dbReference type="GO" id="GO:0005739">
    <property type="term" value="C:mitochondrion"/>
    <property type="evidence" value="ECO:0007669"/>
    <property type="project" value="UniProtKB-SubCell"/>
</dbReference>
<dbReference type="InterPro" id="IPR016166">
    <property type="entry name" value="FAD-bd_PCMH"/>
</dbReference>
<dbReference type="InterPro" id="IPR004113">
    <property type="entry name" value="FAD-bd_oxidored_4_C"/>
</dbReference>
<feature type="domain" description="FAD-binding PCMH-type" evidence="25">
    <location>
        <begin position="155"/>
        <end position="332"/>
    </location>
</feature>
<feature type="region of interest" description="Disordered" evidence="24">
    <location>
        <begin position="1"/>
        <end position="69"/>
    </location>
</feature>
<evidence type="ECO:0000256" key="2">
    <source>
        <dbReference type="ARBA" id="ARBA00004173"/>
    </source>
</evidence>
<comment type="pathway">
    <text evidence="5">Amino-acid biosynthesis; L-threonine biosynthesis; L-threonine from L-aspartate: step 2/5.</text>
</comment>
<keyword evidence="12" id="KW-0274">FAD</keyword>
<dbReference type="GO" id="GO:0071266">
    <property type="term" value="P:'de novo' L-methionine biosynthetic process"/>
    <property type="evidence" value="ECO:0007669"/>
    <property type="project" value="UniProtKB-ARBA"/>
</dbReference>
<accession>A0A0L1IYA1</accession>
<dbReference type="InterPro" id="IPR016164">
    <property type="entry name" value="FAD-linked_Oxase-like_C"/>
</dbReference>
<evidence type="ECO:0000256" key="11">
    <source>
        <dbReference type="ARBA" id="ARBA00022697"/>
    </source>
</evidence>
<keyword evidence="9" id="KW-0028">Amino-acid biosynthesis</keyword>
<dbReference type="InterPro" id="IPR012280">
    <property type="entry name" value="Semialdhyde_DH_dimer_dom"/>
</dbReference>
<dbReference type="InterPro" id="IPR016171">
    <property type="entry name" value="Vanillyl_alc_oxidase_C-sub2"/>
</dbReference>
<evidence type="ECO:0000256" key="10">
    <source>
        <dbReference type="ARBA" id="ARBA00022630"/>
    </source>
</evidence>
<evidence type="ECO:0000256" key="15">
    <source>
        <dbReference type="ARBA" id="ARBA00023002"/>
    </source>
</evidence>
<evidence type="ECO:0000256" key="6">
    <source>
        <dbReference type="ARBA" id="ARBA00008000"/>
    </source>
</evidence>
<dbReference type="InterPro" id="IPR016169">
    <property type="entry name" value="FAD-bd_PCMH_sub2"/>
</dbReference>
<dbReference type="GO" id="GO:0004073">
    <property type="term" value="F:aspartate-semialdehyde dehydrogenase activity"/>
    <property type="evidence" value="ECO:0007669"/>
    <property type="project" value="UniProtKB-EC"/>
</dbReference>
<evidence type="ECO:0000256" key="5">
    <source>
        <dbReference type="ARBA" id="ARBA00005097"/>
    </source>
</evidence>
<evidence type="ECO:0000256" key="12">
    <source>
        <dbReference type="ARBA" id="ARBA00022827"/>
    </source>
</evidence>
<comment type="caution">
    <text evidence="26">The sequence shown here is derived from an EMBL/GenBank/DDBJ whole genome shotgun (WGS) entry which is preliminary data.</text>
</comment>
<comment type="subunit">
    <text evidence="19">Homotetramer; dimer of dimers.</text>
</comment>
<dbReference type="OrthoDB" id="7786253at2759"/>
<comment type="catalytic activity">
    <reaction evidence="20">
        <text>L-aspartate 4-semialdehyde + phosphate + NADP(+) = 4-phospho-L-aspartate + NADPH + H(+)</text>
        <dbReference type="Rhea" id="RHEA:24284"/>
        <dbReference type="ChEBI" id="CHEBI:15378"/>
        <dbReference type="ChEBI" id="CHEBI:43474"/>
        <dbReference type="ChEBI" id="CHEBI:57535"/>
        <dbReference type="ChEBI" id="CHEBI:57783"/>
        <dbReference type="ChEBI" id="CHEBI:58349"/>
        <dbReference type="ChEBI" id="CHEBI:537519"/>
        <dbReference type="EC" id="1.2.1.11"/>
    </reaction>
    <physiologicalReaction direction="right-to-left" evidence="20">
        <dbReference type="Rhea" id="RHEA:24286"/>
    </physiologicalReaction>
</comment>
<dbReference type="Pfam" id="PF01565">
    <property type="entry name" value="FAD_binding_4"/>
    <property type="match status" value="1"/>
</dbReference>
<comment type="subcellular location">
    <subcellularLocation>
        <location evidence="3">Cytoplasm</location>
        <location evidence="3">Cytosol</location>
    </subcellularLocation>
    <subcellularLocation>
        <location evidence="2">Mitochondrion</location>
    </subcellularLocation>
</comment>
<evidence type="ECO:0000256" key="18">
    <source>
        <dbReference type="ARBA" id="ARBA00038897"/>
    </source>
</evidence>
<dbReference type="FunFam" id="3.30.360.10:FF:000016">
    <property type="entry name" value="Probable aspartate-semialdehyde dehydrogenase"/>
    <property type="match status" value="1"/>
</dbReference>
<evidence type="ECO:0000256" key="14">
    <source>
        <dbReference type="ARBA" id="ARBA00022946"/>
    </source>
</evidence>
<evidence type="ECO:0000256" key="4">
    <source>
        <dbReference type="ARBA" id="ARBA00005021"/>
    </source>
</evidence>
<organism evidence="26 27">
    <name type="scientific">Aspergillus nomiae NRRL (strain ATCC 15546 / NRRL 13137 / CBS 260.88 / M93)</name>
    <dbReference type="NCBI Taxonomy" id="1509407"/>
    <lineage>
        <taxon>Eukaryota</taxon>
        <taxon>Fungi</taxon>
        <taxon>Dikarya</taxon>
        <taxon>Ascomycota</taxon>
        <taxon>Pezizomycotina</taxon>
        <taxon>Eurotiomycetes</taxon>
        <taxon>Eurotiomycetidae</taxon>
        <taxon>Eurotiales</taxon>
        <taxon>Aspergillaceae</taxon>
        <taxon>Aspergillus</taxon>
        <taxon>Aspergillus subgen. Circumdati</taxon>
    </lineage>
</organism>
<evidence type="ECO:0000256" key="1">
    <source>
        <dbReference type="ARBA" id="ARBA00001974"/>
    </source>
</evidence>
<dbReference type="Gene3D" id="1.10.45.10">
    <property type="entry name" value="Vanillyl-alcohol Oxidase, Chain A, domain 4"/>
    <property type="match status" value="1"/>
</dbReference>
<keyword evidence="10" id="KW-0285">Flavoprotein</keyword>
<evidence type="ECO:0000313" key="26">
    <source>
        <dbReference type="EMBL" id="KNG84467.1"/>
    </source>
</evidence>
<keyword evidence="14" id="KW-0809">Transit peptide</keyword>
<evidence type="ECO:0000256" key="24">
    <source>
        <dbReference type="SAM" id="MobiDB-lite"/>
    </source>
</evidence>
<dbReference type="GO" id="GO:0046983">
    <property type="term" value="F:protein dimerization activity"/>
    <property type="evidence" value="ECO:0007669"/>
    <property type="project" value="InterPro"/>
</dbReference>
<dbReference type="CDD" id="cd18130">
    <property type="entry name" value="ASADH_C_arch_fung_like"/>
    <property type="match status" value="1"/>
</dbReference>
<evidence type="ECO:0000256" key="23">
    <source>
        <dbReference type="ARBA" id="ARBA00051436"/>
    </source>
</evidence>
<dbReference type="PANTHER" id="PTHR11748:SF111">
    <property type="entry name" value="D-LACTATE DEHYDROGENASE, MITOCHONDRIAL-RELATED"/>
    <property type="match status" value="1"/>
</dbReference>
<comment type="similarity">
    <text evidence="7">Belongs to the aspartate-semialdehyde dehydrogenase family.</text>
</comment>